<feature type="region of interest" description="Disordered" evidence="1">
    <location>
        <begin position="1"/>
        <end position="92"/>
    </location>
</feature>
<reference evidence="2" key="1">
    <citation type="submission" date="2020-10" db="EMBL/GenBank/DDBJ databases">
        <title>High-Quality Genome Resource of Clonostachys rosea strain S41 by Oxford Nanopore Long-Read Sequencing.</title>
        <authorList>
            <person name="Wang H."/>
        </authorList>
    </citation>
    <scope>NUCLEOTIDE SEQUENCE</scope>
    <source>
        <strain evidence="2">S41</strain>
    </source>
</reference>
<feature type="region of interest" description="Disordered" evidence="1">
    <location>
        <begin position="208"/>
        <end position="235"/>
    </location>
</feature>
<accession>A0A8H7NNG3</accession>
<feature type="region of interest" description="Disordered" evidence="1">
    <location>
        <begin position="104"/>
        <end position="182"/>
    </location>
</feature>
<feature type="compositionally biased region" description="Polar residues" evidence="1">
    <location>
        <begin position="211"/>
        <end position="224"/>
    </location>
</feature>
<feature type="compositionally biased region" description="Polar residues" evidence="1">
    <location>
        <begin position="149"/>
        <end position="182"/>
    </location>
</feature>
<evidence type="ECO:0000313" key="2">
    <source>
        <dbReference type="EMBL" id="KAF9759370.1"/>
    </source>
</evidence>
<comment type="caution">
    <text evidence="2">The sequence shown here is derived from an EMBL/GenBank/DDBJ whole genome shotgun (WGS) entry which is preliminary data.</text>
</comment>
<gene>
    <name evidence="2" type="ORF">IM811_001064</name>
</gene>
<organism evidence="2 3">
    <name type="scientific">Bionectria ochroleuca</name>
    <name type="common">Gliocladium roseum</name>
    <dbReference type="NCBI Taxonomy" id="29856"/>
    <lineage>
        <taxon>Eukaryota</taxon>
        <taxon>Fungi</taxon>
        <taxon>Dikarya</taxon>
        <taxon>Ascomycota</taxon>
        <taxon>Pezizomycotina</taxon>
        <taxon>Sordariomycetes</taxon>
        <taxon>Hypocreomycetidae</taxon>
        <taxon>Hypocreales</taxon>
        <taxon>Bionectriaceae</taxon>
        <taxon>Clonostachys</taxon>
    </lineage>
</organism>
<protein>
    <submittedName>
        <fullName evidence="2">Uncharacterized protein</fullName>
    </submittedName>
</protein>
<evidence type="ECO:0000256" key="1">
    <source>
        <dbReference type="SAM" id="MobiDB-lite"/>
    </source>
</evidence>
<dbReference type="EMBL" id="JADCTT010000001">
    <property type="protein sequence ID" value="KAF9759370.1"/>
    <property type="molecule type" value="Genomic_DNA"/>
</dbReference>
<feature type="compositionally biased region" description="Low complexity" evidence="1">
    <location>
        <begin position="107"/>
        <end position="120"/>
    </location>
</feature>
<proteinExistence type="predicted"/>
<evidence type="ECO:0000313" key="3">
    <source>
        <dbReference type="Proteomes" id="UP000616885"/>
    </source>
</evidence>
<dbReference type="Proteomes" id="UP000616885">
    <property type="component" value="Unassembled WGS sequence"/>
</dbReference>
<feature type="compositionally biased region" description="Basic and acidic residues" evidence="1">
    <location>
        <begin position="22"/>
        <end position="32"/>
    </location>
</feature>
<dbReference type="AlphaFoldDB" id="A0A8H7NNG3"/>
<name>A0A8H7NNG3_BIOOC</name>
<sequence>MANSRQRQLLYDEPASVADGTETPKETGEDMRQVPQPSEDAVQEDERASISSVRTPYSEVVKSENGEGVGGPFSSFFNLFKNNDPPKEEAISEKQKRIYSMSQTLQVTDDSSSAVASSDTEAPPRPMMVTTGHELEEDEGGMKAPLEPPSSNLRVTFSTPKSRTWTTSSTLQNGPEPSSTTESIIRPTFQHLLSRQVRLLQYAGDYHGRSHCSNPQKTAKTVPTLQRGGIPNHRPSVWKKRLHVPTTTISHGAKFS</sequence>